<dbReference type="AlphaFoldDB" id="C3X7U5"/>
<dbReference type="STRING" id="847.BRW83_1974"/>
<gene>
    <name evidence="1" type="ORF">OFBG_00299</name>
</gene>
<dbReference type="EMBL" id="GG658170">
    <property type="protein sequence ID" value="EEO29271.1"/>
    <property type="molecule type" value="Genomic_DNA"/>
</dbReference>
<evidence type="ECO:0000313" key="1">
    <source>
        <dbReference type="EMBL" id="EEO29271.1"/>
    </source>
</evidence>
<name>C3X7U5_OXAFO</name>
<protein>
    <submittedName>
        <fullName evidence="1">Uncharacterized protein</fullName>
    </submittedName>
</protein>
<sequence>MQLLLNRKSVMKYTLDTQAARQANTTGRITETGAYTGIFTKAKKVVSQKGVIGIEFSFKDEFDNSADYLTVWTVSKDGNQTYGYKQLMALMTCLRLNEIASQSGLVEEYDSVAKQAINVSAEVYPALMNKQIGVLLQAEEYEKSTGEIGQRMNLFGFFDAASRLTAVEILDKKTSPEVLDKMLGSMQPIKKLKNTKQAGVQVNSSNFDNEIPSWV</sequence>
<dbReference type="HOGENOM" id="CLU_110227_0_0_4"/>
<evidence type="ECO:0000313" key="2">
    <source>
        <dbReference type="Proteomes" id="UP000005089"/>
    </source>
</evidence>
<accession>C3X7U5</accession>
<organism evidence="1 2">
    <name type="scientific">Oxalobacter formigenes OXCC13</name>
    <dbReference type="NCBI Taxonomy" id="556269"/>
    <lineage>
        <taxon>Bacteria</taxon>
        <taxon>Pseudomonadati</taxon>
        <taxon>Pseudomonadota</taxon>
        <taxon>Betaproteobacteria</taxon>
        <taxon>Burkholderiales</taxon>
        <taxon>Oxalobacteraceae</taxon>
        <taxon>Oxalobacter</taxon>
    </lineage>
</organism>
<proteinExistence type="predicted"/>
<reference evidence="1 2" key="1">
    <citation type="submission" date="2009-02" db="EMBL/GenBank/DDBJ databases">
        <title>The Genome Sequence of Oxalobacter formigenes OXCC13.</title>
        <authorList>
            <consortium name="The Broad Institute Genome Sequencing Platform"/>
            <person name="Ward D."/>
            <person name="Young S.K."/>
            <person name="Kodira C.D."/>
            <person name="Zeng Q."/>
            <person name="Koehrsen M."/>
            <person name="Alvarado L."/>
            <person name="Berlin A."/>
            <person name="Borenstein D."/>
            <person name="Chen Z."/>
            <person name="Engels R."/>
            <person name="Freedman E."/>
            <person name="Gellesch M."/>
            <person name="Goldberg J."/>
            <person name="Griggs A."/>
            <person name="Gujja S."/>
            <person name="Heiman D."/>
            <person name="Hepburn T."/>
            <person name="Howarth C."/>
            <person name="Jen D."/>
            <person name="Larson L."/>
            <person name="Lewis B."/>
            <person name="Mehta T."/>
            <person name="Park D."/>
            <person name="Pearson M."/>
            <person name="Roberts A."/>
            <person name="Saif S."/>
            <person name="Shea T."/>
            <person name="Shenoy N."/>
            <person name="Sisk P."/>
            <person name="Stolte C."/>
            <person name="Sykes S."/>
            <person name="Walk T."/>
            <person name="White J."/>
            <person name="Yandava C."/>
            <person name="Allison M.J."/>
            <person name="Lander E."/>
            <person name="Nusbaum C."/>
            <person name="Galagan J."/>
            <person name="Birren B."/>
        </authorList>
    </citation>
    <scope>NUCLEOTIDE SEQUENCE [LARGE SCALE GENOMIC DNA]</scope>
    <source>
        <strain evidence="1 2">OXCC13</strain>
    </source>
</reference>
<dbReference type="eggNOG" id="ENOG50319AT">
    <property type="taxonomic scope" value="Bacteria"/>
</dbReference>
<keyword evidence="2" id="KW-1185">Reference proteome</keyword>
<dbReference type="Proteomes" id="UP000005089">
    <property type="component" value="Unassembled WGS sequence"/>
</dbReference>